<keyword evidence="2" id="KW-1185">Reference proteome</keyword>
<dbReference type="Proteomes" id="UP001240250">
    <property type="component" value="Unassembled WGS sequence"/>
</dbReference>
<proteinExistence type="predicted"/>
<protein>
    <submittedName>
        <fullName evidence="1">Uncharacterized protein</fullName>
    </submittedName>
</protein>
<dbReference type="EMBL" id="JAUSVM010000001">
    <property type="protein sequence ID" value="MDQ0426026.1"/>
    <property type="molecule type" value="Genomic_DNA"/>
</dbReference>
<organism evidence="1 2">
    <name type="scientific">Cellulomonas iranensis</name>
    <dbReference type="NCBI Taxonomy" id="76862"/>
    <lineage>
        <taxon>Bacteria</taxon>
        <taxon>Bacillati</taxon>
        <taxon>Actinomycetota</taxon>
        <taxon>Actinomycetes</taxon>
        <taxon>Micrococcales</taxon>
        <taxon>Cellulomonadaceae</taxon>
        <taxon>Cellulomonas</taxon>
    </lineage>
</organism>
<dbReference type="RefSeq" id="WP_070319283.1">
    <property type="nucleotide sequence ID" value="NZ_JAUSVM010000001.1"/>
</dbReference>
<name>A0ABU0GKZ8_9CELL</name>
<evidence type="ECO:0000313" key="1">
    <source>
        <dbReference type="EMBL" id="MDQ0426026.1"/>
    </source>
</evidence>
<comment type="caution">
    <text evidence="1">The sequence shown here is derived from an EMBL/GenBank/DDBJ whole genome shotgun (WGS) entry which is preliminary data.</text>
</comment>
<evidence type="ECO:0000313" key="2">
    <source>
        <dbReference type="Proteomes" id="UP001240250"/>
    </source>
</evidence>
<gene>
    <name evidence="1" type="ORF">JO380_002407</name>
</gene>
<accession>A0ABU0GKZ8</accession>
<reference evidence="1 2" key="1">
    <citation type="submission" date="2023-07" db="EMBL/GenBank/DDBJ databases">
        <title>Sequencing the genomes of 1000 actinobacteria strains.</title>
        <authorList>
            <person name="Klenk H.-P."/>
        </authorList>
    </citation>
    <scope>NUCLEOTIDE SEQUENCE [LARGE SCALE GENOMIC DNA]</scope>
    <source>
        <strain evidence="1 2">DSM 14785</strain>
    </source>
</reference>
<sequence>MRKVAPDLTLALAQPAPTVPGERTALRTIDGIPPAACPTEEVTVTTTPTALDHEPVIALSGHRRRRHLKQLLRTRDRLAVLATERFSHALDDASDTFALMIEVEDEIADLFPDVHAALFHRWISIDAVAGHEPGSHNTRCGLCVTRGDNRGLPAAA</sequence>